<reference evidence="3" key="1">
    <citation type="submission" date="2022-06" db="EMBL/GenBank/DDBJ databases">
        <title>Complete genome sequences of two strains of the flax pathogen Septoria linicola.</title>
        <authorList>
            <person name="Lapalu N."/>
            <person name="Simon A."/>
            <person name="Demenou B."/>
            <person name="Paumier D."/>
            <person name="Guillot M.-P."/>
            <person name="Gout L."/>
            <person name="Valade R."/>
        </authorList>
    </citation>
    <scope>NUCLEOTIDE SEQUENCE</scope>
    <source>
        <strain evidence="3">SE15195</strain>
    </source>
</reference>
<sequence>MIAVLFVLLALLTRSFARVTEYPACKEVTFTVSGTAQNRNISSLDFTDLEALTAAFKANDFPTFEVSSSQEIAGWYCEPSHRVGSIDKLQILNGPITTNREYWTALGGTGLNFPPLDAYQPETYSWVEYARREGYATLTIDHLGTGKSSHPDPAEVAQGPYETELYHDLAQQIKTGEGSPLPRTFEHLVYVGCSYGSALGNLLAQAYPDDFGEMILTGWSRSVLPSLPGVAALGAMPASQVDAERFGDLAPGYLTTPNETTRTESFFGDPNVVDFEPEMAQLFFERKDVVSSGQFVSAYVDIIPAPAYRGRVLVLTGEQDQAFCGLGSSATQPEASCGNLLAETGELFPKAEYNWQSIPRAGHALILHKSAQQTLQVAHEFLSGKYFGK</sequence>
<dbReference type="InterPro" id="IPR000073">
    <property type="entry name" value="AB_hydrolase_1"/>
</dbReference>
<organism evidence="3 4">
    <name type="scientific">Septoria linicola</name>
    <dbReference type="NCBI Taxonomy" id="215465"/>
    <lineage>
        <taxon>Eukaryota</taxon>
        <taxon>Fungi</taxon>
        <taxon>Dikarya</taxon>
        <taxon>Ascomycota</taxon>
        <taxon>Pezizomycotina</taxon>
        <taxon>Dothideomycetes</taxon>
        <taxon>Dothideomycetidae</taxon>
        <taxon>Mycosphaerellales</taxon>
        <taxon>Mycosphaerellaceae</taxon>
        <taxon>Septoria</taxon>
    </lineage>
</organism>
<evidence type="ECO:0000313" key="3">
    <source>
        <dbReference type="EMBL" id="USW50694.1"/>
    </source>
</evidence>
<dbReference type="SUPFAM" id="SSF53474">
    <property type="entry name" value="alpha/beta-Hydrolases"/>
    <property type="match status" value="1"/>
</dbReference>
<dbReference type="AlphaFoldDB" id="A0A9Q9AM99"/>
<feature type="domain" description="AB hydrolase-1" evidence="2">
    <location>
        <begin position="127"/>
        <end position="367"/>
    </location>
</feature>
<proteinExistence type="predicted"/>
<evidence type="ECO:0000259" key="2">
    <source>
        <dbReference type="Pfam" id="PF12697"/>
    </source>
</evidence>
<keyword evidence="1" id="KW-0732">Signal</keyword>
<protein>
    <submittedName>
        <fullName evidence="3">Alpha/beta hydrolase-1</fullName>
    </submittedName>
</protein>
<feature type="chain" id="PRO_5040506634" evidence="1">
    <location>
        <begin position="18"/>
        <end position="389"/>
    </location>
</feature>
<dbReference type="EMBL" id="CP099420">
    <property type="protein sequence ID" value="USW50694.1"/>
    <property type="molecule type" value="Genomic_DNA"/>
</dbReference>
<dbReference type="Pfam" id="PF12697">
    <property type="entry name" value="Abhydrolase_6"/>
    <property type="match status" value="1"/>
</dbReference>
<gene>
    <name evidence="3" type="ORF">Slin15195_G040130</name>
</gene>
<feature type="signal peptide" evidence="1">
    <location>
        <begin position="1"/>
        <end position="17"/>
    </location>
</feature>
<keyword evidence="4" id="KW-1185">Reference proteome</keyword>
<keyword evidence="3" id="KW-0378">Hydrolase</keyword>
<evidence type="ECO:0000256" key="1">
    <source>
        <dbReference type="SAM" id="SignalP"/>
    </source>
</evidence>
<accession>A0A9Q9AM99</accession>
<dbReference type="Gene3D" id="3.40.50.1820">
    <property type="entry name" value="alpha/beta hydrolase"/>
    <property type="match status" value="1"/>
</dbReference>
<dbReference type="Proteomes" id="UP001056384">
    <property type="component" value="Chromosome 3"/>
</dbReference>
<dbReference type="GO" id="GO:0016787">
    <property type="term" value="F:hydrolase activity"/>
    <property type="evidence" value="ECO:0007669"/>
    <property type="project" value="UniProtKB-KW"/>
</dbReference>
<dbReference type="InterPro" id="IPR029058">
    <property type="entry name" value="AB_hydrolase_fold"/>
</dbReference>
<evidence type="ECO:0000313" key="4">
    <source>
        <dbReference type="Proteomes" id="UP001056384"/>
    </source>
</evidence>
<name>A0A9Q9AM99_9PEZI</name>